<reference evidence="4 5" key="1">
    <citation type="submission" date="2016-08" db="EMBL/GenBank/DDBJ databases">
        <authorList>
            <person name="Seilhamer J.J."/>
        </authorList>
    </citation>
    <scope>NUCLEOTIDE SEQUENCE [LARGE SCALE GENOMIC DNA]</scope>
    <source>
        <strain evidence="4">ING2-E5A</strain>
    </source>
</reference>
<keyword evidence="5" id="KW-1185">Reference proteome</keyword>
<keyword evidence="1" id="KW-0732">Signal</keyword>
<dbReference type="EMBL" id="LT608328">
    <property type="protein sequence ID" value="SCM55400.1"/>
    <property type="molecule type" value="Genomic_DNA"/>
</dbReference>
<dbReference type="Proteomes" id="UP000178485">
    <property type="component" value="Chromosome i"/>
</dbReference>
<dbReference type="Pfam" id="PF22680">
    <property type="entry name" value="Glyco_hydro_123_N_2"/>
    <property type="match status" value="1"/>
</dbReference>
<dbReference type="InterPro" id="IPR053850">
    <property type="entry name" value="Glyco_hydro_123_N_2"/>
</dbReference>
<sequence>MKITKTVPRHGLAALLGLSIFATMACNGGGAQKVCATFEEMKDPTADTLSDWSNVTPGLHASVISIDEKFPKSVAPQVTPVNNIELSAWKGEKVSAQLLLWTAEDVSQVECRFSNLVSEGNTLPATVAQARFVRYVMTDEFGPGCGRRKPGDFPASLAPDMLDNLECFNLEAKTARPVWLTISVPSDALAGNYRGKVTIYAKGKRNRDFDISLEVVDRLLPQPSEWSYHLDLWQHPSAVARMHQLELWSDAHFEKMRPLMQMLANAGQKVITATLNMDPWNNQCHDPYADMIIWTKNKDQSWSFDYTVFDRWVEFMMGLGIDKMINCYSLLTWNNRLHYNDMAKGELVTVELKAQSAEYEELWSVFLKDFTRHLREKGWLEKTNIAMDERGPADMKAALRVLERYAPELGVSLADNHKSYQEYPWIKDICVGAGNEVSREEIEARRAKGLITTYYVCCSDRFPNTFTFSQPAEAVYAAWYSVALDFDGFLRWSYNSWVEDPLTDSRFRTWPAGDTYIVYPDARSSIRFERLVEGIQDAEKIRILRKVYAAENSPESKEKLEQLEEAIAGFATLEPAPDWNDRLNNAKRLLNSK</sequence>
<feature type="chain" id="PRO_5009603746" evidence="1">
    <location>
        <begin position="26"/>
        <end position="593"/>
    </location>
</feature>
<accession>A0A1G4G3Q4</accession>
<dbReference type="InterPro" id="IPR025150">
    <property type="entry name" value="GH123_cat"/>
</dbReference>
<evidence type="ECO:0000259" key="2">
    <source>
        <dbReference type="Pfam" id="PF13320"/>
    </source>
</evidence>
<dbReference type="STRING" id="1642646.ING2E5A_0327"/>
<dbReference type="Pfam" id="PF13320">
    <property type="entry name" value="GH123_cat"/>
    <property type="match status" value="1"/>
</dbReference>
<protein>
    <submittedName>
        <fullName evidence="4">Uncharacterized protein</fullName>
    </submittedName>
</protein>
<dbReference type="PROSITE" id="PS51257">
    <property type="entry name" value="PROKAR_LIPOPROTEIN"/>
    <property type="match status" value="1"/>
</dbReference>
<proteinExistence type="predicted"/>
<feature type="signal peptide" evidence="1">
    <location>
        <begin position="1"/>
        <end position="25"/>
    </location>
</feature>
<dbReference type="RefSeq" id="WP_071135892.1">
    <property type="nucleotide sequence ID" value="NZ_DUQN01000114.1"/>
</dbReference>
<evidence type="ECO:0000313" key="5">
    <source>
        <dbReference type="Proteomes" id="UP000178485"/>
    </source>
</evidence>
<name>A0A1G4G3Q4_9BACT</name>
<evidence type="ECO:0000256" key="1">
    <source>
        <dbReference type="SAM" id="SignalP"/>
    </source>
</evidence>
<dbReference type="KEGG" id="pmuc:ING2E5A_0327"/>
<evidence type="ECO:0000313" key="4">
    <source>
        <dbReference type="EMBL" id="SCM55400.1"/>
    </source>
</evidence>
<feature type="domain" description="Glycoside hydrolase 123 N-terminal" evidence="3">
    <location>
        <begin position="65"/>
        <end position="199"/>
    </location>
</feature>
<feature type="domain" description="Glycoside hydrolase 123 catalytic" evidence="2">
    <location>
        <begin position="233"/>
        <end position="544"/>
    </location>
</feature>
<evidence type="ECO:0000259" key="3">
    <source>
        <dbReference type="Pfam" id="PF22680"/>
    </source>
</evidence>
<organism evidence="4 5">
    <name type="scientific">Petrimonas mucosa</name>
    <dbReference type="NCBI Taxonomy" id="1642646"/>
    <lineage>
        <taxon>Bacteria</taxon>
        <taxon>Pseudomonadati</taxon>
        <taxon>Bacteroidota</taxon>
        <taxon>Bacteroidia</taxon>
        <taxon>Bacteroidales</taxon>
        <taxon>Dysgonomonadaceae</taxon>
        <taxon>Petrimonas</taxon>
    </lineage>
</organism>
<dbReference type="AlphaFoldDB" id="A0A1G4G3Q4"/>
<gene>
    <name evidence="4" type="ORF">ING2E5A_0327</name>
</gene>